<feature type="transmembrane region" description="Helical" evidence="2">
    <location>
        <begin position="351"/>
        <end position="373"/>
    </location>
</feature>
<evidence type="ECO:0000256" key="3">
    <source>
        <dbReference type="SAM" id="SignalP"/>
    </source>
</evidence>
<keyword evidence="5" id="KW-1185">Reference proteome</keyword>
<dbReference type="InterPro" id="IPR032675">
    <property type="entry name" value="LRR_dom_sf"/>
</dbReference>
<keyword evidence="2" id="KW-1133">Transmembrane helix</keyword>
<protein>
    <submittedName>
        <fullName evidence="4">Variable lymphocyte receptor A</fullName>
    </submittedName>
</protein>
<feature type="region of interest" description="Disordered" evidence="1">
    <location>
        <begin position="413"/>
        <end position="450"/>
    </location>
</feature>
<name>A0A423T0N6_PENVA</name>
<organism evidence="4 5">
    <name type="scientific">Penaeus vannamei</name>
    <name type="common">Whiteleg shrimp</name>
    <name type="synonym">Litopenaeus vannamei</name>
    <dbReference type="NCBI Taxonomy" id="6689"/>
    <lineage>
        <taxon>Eukaryota</taxon>
        <taxon>Metazoa</taxon>
        <taxon>Ecdysozoa</taxon>
        <taxon>Arthropoda</taxon>
        <taxon>Crustacea</taxon>
        <taxon>Multicrustacea</taxon>
        <taxon>Malacostraca</taxon>
        <taxon>Eumalacostraca</taxon>
        <taxon>Eucarida</taxon>
        <taxon>Decapoda</taxon>
        <taxon>Dendrobranchiata</taxon>
        <taxon>Penaeoidea</taxon>
        <taxon>Penaeidae</taxon>
        <taxon>Penaeus</taxon>
    </lineage>
</organism>
<keyword evidence="2" id="KW-0472">Membrane</keyword>
<reference evidence="4 5" key="1">
    <citation type="submission" date="2018-04" db="EMBL/GenBank/DDBJ databases">
        <authorList>
            <person name="Zhang X."/>
            <person name="Yuan J."/>
            <person name="Li F."/>
            <person name="Xiang J."/>
        </authorList>
    </citation>
    <scope>NUCLEOTIDE SEQUENCE [LARGE SCALE GENOMIC DNA]</scope>
    <source>
        <tissue evidence="4">Muscle</tissue>
    </source>
</reference>
<gene>
    <name evidence="4" type="ORF">C7M84_011927</name>
</gene>
<sequence length="450" mass="50565">MICTTYLLIPVCLALTAATPLEDSNRALSEASDTEITPSRPPEDLILEDDAEEAPGAEETPGTTGSSFLANARQNNSTFSKSTTNVTGITAAGPECRLENLELLAGYVLNEDLLDKCKNLRNVTLAGSYWKCVGNLSRFVEALGDRVSYEKALCADIKCTSYLEHKSCELVTGMNITKMYSIKEDECPAICACSLRLWNGEFWYTVNCAELNITDETLPSFPPGTTNLILSQNQLRSTRRLFASLKELKNLLIVYLGDNQLDSLPYFHAGSFTKLKQIFLNNNNIKQLDDEAVKSMVDVNENFRVGLFGNPIVCGEEIKKINVLQLSNYFEYFVKFYMKAAPLARFEFDPLIMYLCFLCAMNVFLVYVIYDLWMAKREMRKTMTARRPLLDRILSGLTVGCRALYSRSFWRPEEESKGSTDAFYKSPDQVAIRKRTPKAARANASETDVP</sequence>
<feature type="region of interest" description="Disordered" evidence="1">
    <location>
        <begin position="25"/>
        <end position="44"/>
    </location>
</feature>
<feature type="signal peptide" evidence="3">
    <location>
        <begin position="1"/>
        <end position="18"/>
    </location>
</feature>
<dbReference type="OrthoDB" id="6360352at2759"/>
<evidence type="ECO:0000313" key="4">
    <source>
        <dbReference type="EMBL" id="ROT69848.1"/>
    </source>
</evidence>
<keyword evidence="3" id="KW-0732">Signal</keyword>
<keyword evidence="2" id="KW-0812">Transmembrane</keyword>
<evidence type="ECO:0000256" key="2">
    <source>
        <dbReference type="SAM" id="Phobius"/>
    </source>
</evidence>
<reference evidence="4 5" key="2">
    <citation type="submission" date="2019-01" db="EMBL/GenBank/DDBJ databases">
        <title>The decoding of complex shrimp genome reveals the adaptation for benthos swimmer, frequently molting mechanism and breeding impact on genome.</title>
        <authorList>
            <person name="Sun Y."/>
            <person name="Gao Y."/>
            <person name="Yu Y."/>
        </authorList>
    </citation>
    <scope>NUCLEOTIDE SEQUENCE [LARGE SCALE GENOMIC DNA]</scope>
    <source>
        <tissue evidence="4">Muscle</tissue>
    </source>
</reference>
<dbReference type="Gene3D" id="3.80.10.10">
    <property type="entry name" value="Ribonuclease Inhibitor"/>
    <property type="match status" value="1"/>
</dbReference>
<dbReference type="Proteomes" id="UP000283509">
    <property type="component" value="Unassembled WGS sequence"/>
</dbReference>
<feature type="chain" id="PRO_5019068110" evidence="3">
    <location>
        <begin position="19"/>
        <end position="450"/>
    </location>
</feature>
<comment type="caution">
    <text evidence="4">The sequence shown here is derived from an EMBL/GenBank/DDBJ whole genome shotgun (WGS) entry which is preliminary data.</text>
</comment>
<dbReference type="EMBL" id="QCYY01002512">
    <property type="protein sequence ID" value="ROT69848.1"/>
    <property type="molecule type" value="Genomic_DNA"/>
</dbReference>
<accession>A0A423T0N6</accession>
<keyword evidence="4" id="KW-0675">Receptor</keyword>
<dbReference type="SUPFAM" id="SSF52058">
    <property type="entry name" value="L domain-like"/>
    <property type="match status" value="1"/>
</dbReference>
<dbReference type="AlphaFoldDB" id="A0A423T0N6"/>
<evidence type="ECO:0000313" key="5">
    <source>
        <dbReference type="Proteomes" id="UP000283509"/>
    </source>
</evidence>
<proteinExistence type="predicted"/>
<evidence type="ECO:0000256" key="1">
    <source>
        <dbReference type="SAM" id="MobiDB-lite"/>
    </source>
</evidence>